<dbReference type="SUPFAM" id="SSF57850">
    <property type="entry name" value="RING/U-box"/>
    <property type="match status" value="1"/>
</dbReference>
<evidence type="ECO:0000256" key="16">
    <source>
        <dbReference type="SAM" id="Phobius"/>
    </source>
</evidence>
<evidence type="ECO:0000313" key="19">
    <source>
        <dbReference type="Proteomes" id="UP001151287"/>
    </source>
</evidence>
<evidence type="ECO:0000256" key="4">
    <source>
        <dbReference type="ARBA" id="ARBA00012483"/>
    </source>
</evidence>
<evidence type="ECO:0000256" key="10">
    <source>
        <dbReference type="ARBA" id="ARBA00022833"/>
    </source>
</evidence>
<evidence type="ECO:0000256" key="14">
    <source>
        <dbReference type="PROSITE-ProRule" id="PRU00175"/>
    </source>
</evidence>
<comment type="similarity">
    <text evidence="13">Belongs to the RING-type zinc finger family. ATL subfamily.</text>
</comment>
<dbReference type="Pfam" id="PF13639">
    <property type="entry name" value="zf-RING_2"/>
    <property type="match status" value="1"/>
</dbReference>
<keyword evidence="9" id="KW-0833">Ubl conjugation pathway</keyword>
<comment type="subcellular location">
    <subcellularLocation>
        <location evidence="2">Membrane</location>
        <topology evidence="2">Single-pass membrane protein</topology>
    </subcellularLocation>
</comment>
<dbReference type="Gene3D" id="3.30.40.10">
    <property type="entry name" value="Zinc/RING finger domain, C3HC4 (zinc finger)"/>
    <property type="match status" value="1"/>
</dbReference>
<keyword evidence="10" id="KW-0862">Zinc</keyword>
<feature type="domain" description="RING-type" evidence="17">
    <location>
        <begin position="117"/>
        <end position="159"/>
    </location>
</feature>
<dbReference type="GO" id="GO:0016020">
    <property type="term" value="C:membrane"/>
    <property type="evidence" value="ECO:0007669"/>
    <property type="project" value="UniProtKB-SubCell"/>
</dbReference>
<proteinExistence type="inferred from homology"/>
<keyword evidence="12 16" id="KW-0472">Membrane</keyword>
<keyword evidence="6 16" id="KW-0812">Transmembrane</keyword>
<evidence type="ECO:0000256" key="2">
    <source>
        <dbReference type="ARBA" id="ARBA00004167"/>
    </source>
</evidence>
<sequence length="455" mass="50663">MNLVLHETTLTPPSAPSPPISDPANLQNKISPSILLIILILAIIFFISGLLHLLVRYLIKPNTREAQDLLDNSTTAFQGQLQQLFNLHDSGVDQSFIDTLPVFLYKAIIGLKDPFDCAVCLCEFNQDDKLRLLPKCSHAFHLECIDTWLLSHSTCPLCRRSLLDYSNSCSPLVFVLESGSESSREIGTVSDRRETVQNTHLAPIGDDELGLSSNEGLPKSTETDDTKEETCEAKIVQVKLGKFRSVETSSVALGEGTSNDTGTANESGANKLDQRRCYSMGTYEYVMDDLSSLHVPIKPPKKRPVVKRPGHRAAMSECDCHSRREGFKGFDRNLKISDGPKNADAGTKLNTKESFSISKTWLRTKERTVPEANSRRALSFRLPIESNLKSKIENNSPVTESEYNVSMWDKSGSVVDWDIESANCENSTVAISRADEAPSFARRTLLWIMGRHEQR</sequence>
<comment type="catalytic activity">
    <reaction evidence="1">
        <text>S-ubiquitinyl-[E2 ubiquitin-conjugating enzyme]-L-cysteine + [acceptor protein]-L-lysine = [E2 ubiquitin-conjugating enzyme]-L-cysteine + N(6)-ubiquitinyl-[acceptor protein]-L-lysine.</text>
        <dbReference type="EC" id="2.3.2.27"/>
    </reaction>
</comment>
<evidence type="ECO:0000256" key="8">
    <source>
        <dbReference type="ARBA" id="ARBA00022771"/>
    </source>
</evidence>
<evidence type="ECO:0000256" key="12">
    <source>
        <dbReference type="ARBA" id="ARBA00023136"/>
    </source>
</evidence>
<dbReference type="EC" id="2.3.2.27" evidence="4"/>
<feature type="region of interest" description="Disordered" evidence="15">
    <location>
        <begin position="1"/>
        <end position="21"/>
    </location>
</feature>
<dbReference type="InterPro" id="IPR013083">
    <property type="entry name" value="Znf_RING/FYVE/PHD"/>
</dbReference>
<evidence type="ECO:0000256" key="15">
    <source>
        <dbReference type="SAM" id="MobiDB-lite"/>
    </source>
</evidence>
<evidence type="ECO:0000256" key="7">
    <source>
        <dbReference type="ARBA" id="ARBA00022723"/>
    </source>
</evidence>
<feature type="region of interest" description="Disordered" evidence="15">
    <location>
        <begin position="199"/>
        <end position="228"/>
    </location>
</feature>
<dbReference type="OrthoDB" id="8062037at2759"/>
<dbReference type="PANTHER" id="PTHR45768:SF10">
    <property type="entry name" value="RING-H2 FINGER PROTEIN ATL13-RELATED"/>
    <property type="match status" value="1"/>
</dbReference>
<dbReference type="EMBL" id="JAMQYH010000001">
    <property type="protein sequence ID" value="KAJ1700428.1"/>
    <property type="molecule type" value="Genomic_DNA"/>
</dbReference>
<evidence type="ECO:0000256" key="5">
    <source>
        <dbReference type="ARBA" id="ARBA00022679"/>
    </source>
</evidence>
<comment type="caution">
    <text evidence="18">The sequence shown here is derived from an EMBL/GenBank/DDBJ whole genome shotgun (WGS) entry which is preliminary data.</text>
</comment>
<dbReference type="SMART" id="SM00184">
    <property type="entry name" value="RING"/>
    <property type="match status" value="1"/>
</dbReference>
<dbReference type="FunFam" id="3.30.40.10:FF:000231">
    <property type="entry name" value="RING-H2 finger protein ATL46"/>
    <property type="match status" value="1"/>
</dbReference>
<comment type="pathway">
    <text evidence="3">Protein modification; protein ubiquitination.</text>
</comment>
<keyword evidence="7" id="KW-0479">Metal-binding</keyword>
<evidence type="ECO:0000259" key="17">
    <source>
        <dbReference type="PROSITE" id="PS50089"/>
    </source>
</evidence>
<keyword evidence="8 14" id="KW-0863">Zinc-finger</keyword>
<accession>A0A9Q0CUW1</accession>
<evidence type="ECO:0000256" key="6">
    <source>
        <dbReference type="ARBA" id="ARBA00022692"/>
    </source>
</evidence>
<name>A0A9Q0CUW1_9POAL</name>
<keyword evidence="5" id="KW-0808">Transferase</keyword>
<reference evidence="18" key="1">
    <citation type="journal article" date="2022" name="Cell">
        <title>Repeat-based holocentromeres influence genome architecture and karyotype evolution.</title>
        <authorList>
            <person name="Hofstatter P.G."/>
            <person name="Thangavel G."/>
            <person name="Lux T."/>
            <person name="Neumann P."/>
            <person name="Vondrak T."/>
            <person name="Novak P."/>
            <person name="Zhang M."/>
            <person name="Costa L."/>
            <person name="Castellani M."/>
            <person name="Scott A."/>
            <person name="Toegelov H."/>
            <person name="Fuchs J."/>
            <person name="Mata-Sucre Y."/>
            <person name="Dias Y."/>
            <person name="Vanzela A.L.L."/>
            <person name="Huettel B."/>
            <person name="Almeida C.C.S."/>
            <person name="Simkova H."/>
            <person name="Souza G."/>
            <person name="Pedrosa-Harand A."/>
            <person name="Macas J."/>
            <person name="Mayer K.F.X."/>
            <person name="Houben A."/>
            <person name="Marques A."/>
        </authorList>
    </citation>
    <scope>NUCLEOTIDE SEQUENCE</scope>
    <source>
        <strain evidence="18">RhyBre1mFocal</strain>
    </source>
</reference>
<evidence type="ECO:0000256" key="1">
    <source>
        <dbReference type="ARBA" id="ARBA00000900"/>
    </source>
</evidence>
<dbReference type="PANTHER" id="PTHR45768">
    <property type="entry name" value="E3 UBIQUITIN-PROTEIN LIGASE RNF13-LIKE"/>
    <property type="match status" value="1"/>
</dbReference>
<dbReference type="PROSITE" id="PS50089">
    <property type="entry name" value="ZF_RING_2"/>
    <property type="match status" value="1"/>
</dbReference>
<dbReference type="GO" id="GO:0008270">
    <property type="term" value="F:zinc ion binding"/>
    <property type="evidence" value="ECO:0007669"/>
    <property type="project" value="UniProtKB-KW"/>
</dbReference>
<evidence type="ECO:0000313" key="18">
    <source>
        <dbReference type="EMBL" id="KAJ1700428.1"/>
    </source>
</evidence>
<evidence type="ECO:0000256" key="3">
    <source>
        <dbReference type="ARBA" id="ARBA00004906"/>
    </source>
</evidence>
<dbReference type="InterPro" id="IPR001841">
    <property type="entry name" value="Znf_RING"/>
</dbReference>
<evidence type="ECO:0000256" key="13">
    <source>
        <dbReference type="ARBA" id="ARBA00024209"/>
    </source>
</evidence>
<protein>
    <recommendedName>
        <fullName evidence="4">RING-type E3 ubiquitin transferase</fullName>
        <ecNumber evidence="4">2.3.2.27</ecNumber>
    </recommendedName>
</protein>
<dbReference type="Proteomes" id="UP001151287">
    <property type="component" value="Unassembled WGS sequence"/>
</dbReference>
<dbReference type="AlphaFoldDB" id="A0A9Q0CUW1"/>
<gene>
    <name evidence="18" type="ORF">LUZ63_000207</name>
</gene>
<feature type="transmembrane region" description="Helical" evidence="16">
    <location>
        <begin position="34"/>
        <end position="55"/>
    </location>
</feature>
<evidence type="ECO:0000256" key="9">
    <source>
        <dbReference type="ARBA" id="ARBA00022786"/>
    </source>
</evidence>
<evidence type="ECO:0000256" key="11">
    <source>
        <dbReference type="ARBA" id="ARBA00022989"/>
    </source>
</evidence>
<dbReference type="GO" id="GO:0061630">
    <property type="term" value="F:ubiquitin protein ligase activity"/>
    <property type="evidence" value="ECO:0007669"/>
    <property type="project" value="UniProtKB-EC"/>
</dbReference>
<dbReference type="CDD" id="cd16461">
    <property type="entry name" value="RING-H2_EL5-like"/>
    <property type="match status" value="1"/>
</dbReference>
<organism evidence="18 19">
    <name type="scientific">Rhynchospora breviuscula</name>
    <dbReference type="NCBI Taxonomy" id="2022672"/>
    <lineage>
        <taxon>Eukaryota</taxon>
        <taxon>Viridiplantae</taxon>
        <taxon>Streptophyta</taxon>
        <taxon>Embryophyta</taxon>
        <taxon>Tracheophyta</taxon>
        <taxon>Spermatophyta</taxon>
        <taxon>Magnoliopsida</taxon>
        <taxon>Liliopsida</taxon>
        <taxon>Poales</taxon>
        <taxon>Cyperaceae</taxon>
        <taxon>Cyperoideae</taxon>
        <taxon>Rhynchosporeae</taxon>
        <taxon>Rhynchospora</taxon>
    </lineage>
</organism>
<keyword evidence="11 16" id="KW-1133">Transmembrane helix</keyword>
<keyword evidence="19" id="KW-1185">Reference proteome</keyword>